<dbReference type="AlphaFoldDB" id="A0A841PTY1"/>
<comment type="caution">
    <text evidence="1">The sequence shown here is derived from an EMBL/GenBank/DDBJ whole genome shotgun (WGS) entry which is preliminary data.</text>
</comment>
<organism evidence="1 2">
    <name type="scientific">Mesorhizobium sangaii</name>
    <dbReference type="NCBI Taxonomy" id="505389"/>
    <lineage>
        <taxon>Bacteria</taxon>
        <taxon>Pseudomonadati</taxon>
        <taxon>Pseudomonadota</taxon>
        <taxon>Alphaproteobacteria</taxon>
        <taxon>Hyphomicrobiales</taxon>
        <taxon>Phyllobacteriaceae</taxon>
        <taxon>Mesorhizobium</taxon>
    </lineage>
</organism>
<gene>
    <name evidence="1" type="ORF">HNQ71_006719</name>
</gene>
<evidence type="ECO:0000313" key="2">
    <source>
        <dbReference type="Proteomes" id="UP000556329"/>
    </source>
</evidence>
<dbReference type="RefSeq" id="WP_184878452.1">
    <property type="nucleotide sequence ID" value="NZ_JACHEF010000012.1"/>
</dbReference>
<sequence length="144" mass="16247">MKAIVVGQEIDQQLNQPTVLAPRFEMVRGPSFVAAKKVGSGEQPDVSHNVLATPPQNLRQLADRQVRMRAKAQDSKTIKMRCRPQATDQRHHWSASSHMEKLGARPTDFVIWRSPQLLQVSTNYGVAYPSDRTLEVLARIRAHL</sequence>
<dbReference type="Proteomes" id="UP000556329">
    <property type="component" value="Unassembled WGS sequence"/>
</dbReference>
<dbReference type="EMBL" id="JACHEF010000012">
    <property type="protein sequence ID" value="MBB6414010.1"/>
    <property type="molecule type" value="Genomic_DNA"/>
</dbReference>
<name>A0A841PTY1_9HYPH</name>
<protein>
    <submittedName>
        <fullName evidence="1">Uncharacterized protein</fullName>
    </submittedName>
</protein>
<evidence type="ECO:0000313" key="1">
    <source>
        <dbReference type="EMBL" id="MBB6414010.1"/>
    </source>
</evidence>
<keyword evidence="2" id="KW-1185">Reference proteome</keyword>
<proteinExistence type="predicted"/>
<accession>A0A841PTY1</accession>
<reference evidence="1 2" key="1">
    <citation type="submission" date="2020-08" db="EMBL/GenBank/DDBJ databases">
        <title>Genomic Encyclopedia of Type Strains, Phase IV (KMG-IV): sequencing the most valuable type-strain genomes for metagenomic binning, comparative biology and taxonomic classification.</title>
        <authorList>
            <person name="Goeker M."/>
        </authorList>
    </citation>
    <scope>NUCLEOTIDE SEQUENCE [LARGE SCALE GENOMIC DNA]</scope>
    <source>
        <strain evidence="1 2">DSM 100039</strain>
    </source>
</reference>